<keyword evidence="1" id="KW-0472">Membrane</keyword>
<gene>
    <name evidence="5" type="ORF">FPQ15_09475</name>
</gene>
<feature type="domain" description="Type VI secretion system component TssM1 helical" evidence="4">
    <location>
        <begin position="878"/>
        <end position="982"/>
    </location>
</feature>
<comment type="caution">
    <text evidence="5">The sequence shown here is derived from an EMBL/GenBank/DDBJ whole genome shotgun (WGS) entry which is preliminary data.</text>
</comment>
<keyword evidence="1" id="KW-1133">Transmembrane helix</keyword>
<dbReference type="RefSeq" id="WP_039128934.1">
    <property type="nucleotide sequence ID" value="NZ_CAMLBV010000005.1"/>
</dbReference>
<feature type="domain" description="Type VI secretion system IcmF C-terminal" evidence="2">
    <location>
        <begin position="987"/>
        <end position="1091"/>
    </location>
</feature>
<dbReference type="InterPro" id="IPR009612">
    <property type="entry name" value="IcmF-rel"/>
</dbReference>
<protein>
    <recommendedName>
        <fullName evidence="7">Type VI secretion protein VasK</fullName>
    </recommendedName>
</protein>
<evidence type="ECO:0000313" key="5">
    <source>
        <dbReference type="EMBL" id="TSJ98134.1"/>
    </source>
</evidence>
<evidence type="ECO:0000259" key="2">
    <source>
        <dbReference type="Pfam" id="PF06744"/>
    </source>
</evidence>
<proteinExistence type="predicted"/>
<dbReference type="Proteomes" id="UP000319483">
    <property type="component" value="Unassembled WGS sequence"/>
</dbReference>
<sequence>MKNKWKLIGLIFIILLGALILAAGLFFWGAGLGYVTTGQKFSIWLQAMLLLLGLLLTPVIITNNRKIWAKDKVKRESLNPAEKKPVKKVITFPEFSEIKNQCQSRYGLFWRYKVRKCLVIGSSSDIETLFPNLQQAKWQLSGQTLMVYGGDVSSEVNIPWMKTLKKHFSRCLPFYHKPLDAIIWAVSKNYLDNTRQQQVLVEKTILQLRSRDKILRWSAPLYLVSGQTSEWSQEGRIEQSVGITFSSSKNSIVDSADLSLKQLAAECCQRGIQQVKENSHYAYLLQLSQNLVKNDIDKIKRYLSSLISLRYAPNLRGLFFMPHQSSKPTEEQEFYDLNHFFMTPTWQSIIDDAKTNVGRRLGLNWGAISCYVLFISMIMTGCAMLTSYFRNQSLIEDSIKLAKNADDSATKDYTSRLQIQYQLQQRLEQLLYRQQKGAPLSYRFGLNHDGKLLKKLWSSYYTTNLRNIVVPFKDIMTDYLELLTQLPPDDPHRDELVESAYDVLKVYLMMSRADKSDGEYLSQFATKRWNAPKDISDGNWQRLMPDLVRFWGQSLNLNPKWAQKEDASLVKNARQILINKIGAQNAVNSIYKKMIQQASQNYADQSLNQLLDGFDNHLLFFSKEDLPGIYTRKAWENTIKQEINEVSKLRQEQIDWVLSDGDNSLPKSISSESLKKQLTELYFSEYGAAWLNFLNAIEWRQSDNVTDVIEQLTILADTRQSPLVALVNAVKYQSEVAYSEDGLSSNILRSAKELINNNKSSTGMSKKNNEATGPLTETFAPIVSLLRNDNANGLSLETYLSRITQVRLKLQNIANSAEPQTMMQELAKSVFKGTSVDLTETRDYGNLIAANLGKEWSGFSYNLFKKPLEQSWQVVLTPAAESFNDIWQNYVVSQWKKSFAGRYPFKNSENEASLPELARFIRADTGIIDKFIISELNGVLDKKGGMWVVNNVNAQGLNFSPKFLEALNLFNELSAEVLETGDVSLSFDLMPRTGASTAKTELIINKQKLEYFNQVPTWQRFNWPGDGYAPYSQLSWSSNNSGLRLYQYYNGDWAWIRLLESASIKPLDSSRYELVWEAKDGNKLRYVLRTQLGGGPLTLLKLRNFTLPQNVFE</sequence>
<dbReference type="InterPro" id="IPR053156">
    <property type="entry name" value="T6SS_TssM-like"/>
</dbReference>
<dbReference type="Pfam" id="PF21070">
    <property type="entry name" value="IcmF_helical"/>
    <property type="match status" value="1"/>
</dbReference>
<feature type="transmembrane region" description="Helical" evidence="1">
    <location>
        <begin position="368"/>
        <end position="389"/>
    </location>
</feature>
<evidence type="ECO:0000259" key="3">
    <source>
        <dbReference type="Pfam" id="PF06761"/>
    </source>
</evidence>
<feature type="domain" description="IcmF-related" evidence="3">
    <location>
        <begin position="422"/>
        <end position="733"/>
    </location>
</feature>
<feature type="transmembrane region" description="Helical" evidence="1">
    <location>
        <begin position="41"/>
        <end position="62"/>
    </location>
</feature>
<evidence type="ECO:0000256" key="1">
    <source>
        <dbReference type="SAM" id="Phobius"/>
    </source>
</evidence>
<reference evidence="5 6" key="1">
    <citation type="submission" date="2019-07" db="EMBL/GenBank/DDBJ databases">
        <title>Gilliamella genomes.</title>
        <authorList>
            <person name="Zheng H."/>
        </authorList>
    </citation>
    <scope>NUCLEOTIDE SEQUENCE [LARGE SCALE GENOMIC DNA]</scope>
    <source>
        <strain evidence="5 6">W8127</strain>
    </source>
</reference>
<accession>A0A556SAJ3</accession>
<keyword evidence="1" id="KW-0812">Transmembrane</keyword>
<organism evidence="5 6">
    <name type="scientific">Gilliamella apicola</name>
    <dbReference type="NCBI Taxonomy" id="1196095"/>
    <lineage>
        <taxon>Bacteria</taxon>
        <taxon>Pseudomonadati</taxon>
        <taxon>Pseudomonadota</taxon>
        <taxon>Gammaproteobacteria</taxon>
        <taxon>Orbales</taxon>
        <taxon>Orbaceae</taxon>
        <taxon>Gilliamella</taxon>
    </lineage>
</organism>
<dbReference type="EMBL" id="VMHM01000012">
    <property type="protein sequence ID" value="TSJ98134.1"/>
    <property type="molecule type" value="Genomic_DNA"/>
</dbReference>
<dbReference type="Pfam" id="PF06761">
    <property type="entry name" value="IcmF-related"/>
    <property type="match status" value="1"/>
</dbReference>
<evidence type="ECO:0000259" key="4">
    <source>
        <dbReference type="Pfam" id="PF21070"/>
    </source>
</evidence>
<dbReference type="InterPro" id="IPR010623">
    <property type="entry name" value="IcmF_C"/>
</dbReference>
<dbReference type="Pfam" id="PF06744">
    <property type="entry name" value="IcmF_C"/>
    <property type="match status" value="1"/>
</dbReference>
<dbReference type="InterPro" id="IPR048677">
    <property type="entry name" value="TssM1_hel"/>
</dbReference>
<dbReference type="PANTHER" id="PTHR36153:SF1">
    <property type="entry name" value="TYPE VI SECRETION SYSTEM COMPONENT TSSM1"/>
    <property type="match status" value="1"/>
</dbReference>
<name>A0A556SAJ3_9GAMM</name>
<dbReference type="AlphaFoldDB" id="A0A556SAJ3"/>
<evidence type="ECO:0000313" key="6">
    <source>
        <dbReference type="Proteomes" id="UP000319483"/>
    </source>
</evidence>
<evidence type="ECO:0008006" key="7">
    <source>
        <dbReference type="Google" id="ProtNLM"/>
    </source>
</evidence>
<dbReference type="PANTHER" id="PTHR36153">
    <property type="entry name" value="INNER MEMBRANE PROTEIN-RELATED"/>
    <property type="match status" value="1"/>
</dbReference>
<feature type="transmembrane region" description="Helical" evidence="1">
    <location>
        <begin position="7"/>
        <end position="29"/>
    </location>
</feature>